<evidence type="ECO:0000313" key="2">
    <source>
        <dbReference type="EMBL" id="MDX3018608.1"/>
    </source>
</evidence>
<accession>A0AAP6B4W5</accession>
<name>A0AAP6B4W5_9ACTN</name>
<sequence length="165" mass="18783">MRELEERVALMDAALRPIAEQPVDFDDPDWASKLGQDLGPWDDADAVLVEVLDRYDTGDAGTRAALRALLDRHRAFRWATTLPRDRTPEGFRRRLLHLSLVDHGEDTRDELLTLWALCREAREAGVAMEPMLREVAEMSSRVDKYGMGSMRDIMLETAESPHARP</sequence>
<dbReference type="EMBL" id="JARAWP010000006">
    <property type="protein sequence ID" value="MDX3018608.1"/>
    <property type="molecule type" value="Genomic_DNA"/>
</dbReference>
<evidence type="ECO:0000313" key="3">
    <source>
        <dbReference type="Proteomes" id="UP001272987"/>
    </source>
</evidence>
<evidence type="ECO:0000313" key="4">
    <source>
        <dbReference type="Proteomes" id="UP001282288"/>
    </source>
</evidence>
<dbReference type="GeneID" id="69808278"/>
<dbReference type="AlphaFoldDB" id="A0AAP6B4W5"/>
<gene>
    <name evidence="1" type="ORF">PV399_00690</name>
    <name evidence="2" type="ORF">PV666_12000</name>
</gene>
<reference evidence="1 3" key="1">
    <citation type="journal article" date="2023" name="Microb. Genom.">
        <title>Mesoterricola silvestris gen. nov., sp. nov., Mesoterricola sediminis sp. nov., Geothrix oryzae sp. nov., Geothrix edaphica sp. nov., Geothrix rubra sp. nov., and Geothrix limicola sp. nov., six novel members of Acidobacteriota isolated from soils.</title>
        <authorList>
            <person name="Weisberg A.J."/>
            <person name="Pearce E."/>
            <person name="Kramer C.G."/>
            <person name="Chang J.H."/>
            <person name="Clarke C.R."/>
        </authorList>
    </citation>
    <scope>NUCLEOTIDE SEQUENCE</scope>
    <source>
        <strain evidence="2 3">NB05-1H</strain>
        <strain evidence="1">NRRL_B-16521</strain>
    </source>
</reference>
<keyword evidence="3" id="KW-1185">Reference proteome</keyword>
<comment type="caution">
    <text evidence="1">The sequence shown here is derived from an EMBL/GenBank/DDBJ whole genome shotgun (WGS) entry which is preliminary data.</text>
</comment>
<dbReference type="Proteomes" id="UP001282288">
    <property type="component" value="Unassembled WGS sequence"/>
</dbReference>
<evidence type="ECO:0000313" key="1">
    <source>
        <dbReference type="EMBL" id="MDX2958241.1"/>
    </source>
</evidence>
<organism evidence="1 4">
    <name type="scientific">Streptomyces acidiscabies</name>
    <dbReference type="NCBI Taxonomy" id="42234"/>
    <lineage>
        <taxon>Bacteria</taxon>
        <taxon>Bacillati</taxon>
        <taxon>Actinomycetota</taxon>
        <taxon>Actinomycetes</taxon>
        <taxon>Kitasatosporales</taxon>
        <taxon>Streptomycetaceae</taxon>
        <taxon>Streptomyces</taxon>
    </lineage>
</organism>
<dbReference type="Proteomes" id="UP001272987">
    <property type="component" value="Unassembled WGS sequence"/>
</dbReference>
<dbReference type="EMBL" id="JARAWC010000001">
    <property type="protein sequence ID" value="MDX2958241.1"/>
    <property type="molecule type" value="Genomic_DNA"/>
</dbReference>
<proteinExistence type="predicted"/>
<protein>
    <submittedName>
        <fullName evidence="1">Uncharacterized protein</fullName>
    </submittedName>
</protein>
<dbReference type="RefSeq" id="WP_010358480.1">
    <property type="nucleotide sequence ID" value="NZ_BCMK01000061.1"/>
</dbReference>